<gene>
    <name evidence="1" type="ORF">EZS28_001170</name>
</gene>
<sequence>MKDMMRAESFSETSMSKSIINSTATNMLNENHDTNQPILRERRTFANSFLWANSDLSCAKLIKLDIQRLNAVCKQDLIPWYDLLQYLYDIHAYLVQLIFNIDEASLQLLEDRNGAIIFPSDLTSSIKQTSERMANATLVLGIATDGFSIPSVIFWPLANVPEEFQGSIGHKYFTWSNKIGWMNMEISEKYFLTVHLLAIKKRRVSIGDPKA</sequence>
<evidence type="ECO:0000313" key="2">
    <source>
        <dbReference type="Proteomes" id="UP000324800"/>
    </source>
</evidence>
<protein>
    <recommendedName>
        <fullName evidence="3">DDE-1 domain-containing protein</fullName>
    </recommendedName>
</protein>
<organism evidence="1 2">
    <name type="scientific">Streblomastix strix</name>
    <dbReference type="NCBI Taxonomy" id="222440"/>
    <lineage>
        <taxon>Eukaryota</taxon>
        <taxon>Metamonada</taxon>
        <taxon>Preaxostyla</taxon>
        <taxon>Oxymonadida</taxon>
        <taxon>Streblomastigidae</taxon>
        <taxon>Streblomastix</taxon>
    </lineage>
</organism>
<evidence type="ECO:0008006" key="3">
    <source>
        <dbReference type="Google" id="ProtNLM"/>
    </source>
</evidence>
<evidence type="ECO:0000313" key="1">
    <source>
        <dbReference type="EMBL" id="KAA6403298.1"/>
    </source>
</evidence>
<dbReference type="AlphaFoldDB" id="A0A5J4X7U0"/>
<dbReference type="EMBL" id="SNRW01000116">
    <property type="protein sequence ID" value="KAA6403298.1"/>
    <property type="molecule type" value="Genomic_DNA"/>
</dbReference>
<comment type="caution">
    <text evidence="1">The sequence shown here is derived from an EMBL/GenBank/DDBJ whole genome shotgun (WGS) entry which is preliminary data.</text>
</comment>
<dbReference type="Proteomes" id="UP000324800">
    <property type="component" value="Unassembled WGS sequence"/>
</dbReference>
<accession>A0A5J4X7U0</accession>
<reference evidence="1 2" key="1">
    <citation type="submission" date="2019-03" db="EMBL/GenBank/DDBJ databases">
        <title>Single cell metagenomics reveals metabolic interactions within the superorganism composed of flagellate Streblomastix strix and complex community of Bacteroidetes bacteria on its surface.</title>
        <authorList>
            <person name="Treitli S.C."/>
            <person name="Kolisko M."/>
            <person name="Husnik F."/>
            <person name="Keeling P."/>
            <person name="Hampl V."/>
        </authorList>
    </citation>
    <scope>NUCLEOTIDE SEQUENCE [LARGE SCALE GENOMIC DNA]</scope>
    <source>
        <strain evidence="1">ST1C</strain>
    </source>
</reference>
<dbReference type="OrthoDB" id="4327074at2759"/>
<proteinExistence type="predicted"/>
<name>A0A5J4X7U0_9EUKA</name>